<reference evidence="2 3" key="1">
    <citation type="submission" date="2018-08" db="EMBL/GenBank/DDBJ databases">
        <title>A genome reference for cultivated species of the human gut microbiota.</title>
        <authorList>
            <person name="Zou Y."/>
            <person name="Xue W."/>
            <person name="Luo G."/>
        </authorList>
    </citation>
    <scope>NUCLEOTIDE SEQUENCE [LARGE SCALE GENOMIC DNA]</scope>
    <source>
        <strain evidence="2 3">AF36-7BH</strain>
    </source>
</reference>
<organism evidence="2 3">
    <name type="scientific">Lachnospira eligens</name>
    <dbReference type="NCBI Taxonomy" id="39485"/>
    <lineage>
        <taxon>Bacteria</taxon>
        <taxon>Bacillati</taxon>
        <taxon>Bacillota</taxon>
        <taxon>Clostridia</taxon>
        <taxon>Lachnospirales</taxon>
        <taxon>Lachnospiraceae</taxon>
        <taxon>Lachnospira</taxon>
    </lineage>
</organism>
<dbReference type="Proteomes" id="UP000285201">
    <property type="component" value="Unassembled WGS sequence"/>
</dbReference>
<feature type="coiled-coil region" evidence="1">
    <location>
        <begin position="50"/>
        <end position="93"/>
    </location>
</feature>
<evidence type="ECO:0000313" key="3">
    <source>
        <dbReference type="Proteomes" id="UP000285201"/>
    </source>
</evidence>
<gene>
    <name evidence="2" type="ORF">DW007_02455</name>
</gene>
<evidence type="ECO:0000313" key="2">
    <source>
        <dbReference type="EMBL" id="RHL71024.1"/>
    </source>
</evidence>
<name>A0A415MEI9_9FIRM</name>
<protein>
    <submittedName>
        <fullName evidence="2">Uncharacterized protein</fullName>
    </submittedName>
</protein>
<keyword evidence="1" id="KW-0175">Coiled coil</keyword>
<dbReference type="AlphaFoldDB" id="A0A415MEI9"/>
<evidence type="ECO:0000256" key="1">
    <source>
        <dbReference type="SAM" id="Coils"/>
    </source>
</evidence>
<accession>A0A415MEI9</accession>
<proteinExistence type="predicted"/>
<dbReference type="RefSeq" id="WP_118370338.1">
    <property type="nucleotide sequence ID" value="NZ_QROY01000002.1"/>
</dbReference>
<sequence>MIKISKVRRLVAGSLLTASALTCIVPLWGQNNIQTAKAAQEGQYIYSRVFTDLKKNFEKEKTQKELEEKEAMEQIIAREYESLESEIEEYLEKYTDYPVPENKPFKSYMDADTIRDKSSKQYAMKSTFLLDYNTGIYMIGNRYACALGSFYSTDIGTEFDIVLENGEVIPCILADVKDDEHTDSLNQYTVANGSIVEFVVHTNTLIPNISNRWGNTGDVSKIDGFEGEIAYIRIYERE</sequence>
<comment type="caution">
    <text evidence="2">The sequence shown here is derived from an EMBL/GenBank/DDBJ whole genome shotgun (WGS) entry which is preliminary data.</text>
</comment>
<dbReference type="EMBL" id="QROY01000002">
    <property type="protein sequence ID" value="RHL71024.1"/>
    <property type="molecule type" value="Genomic_DNA"/>
</dbReference>